<reference evidence="4" key="1">
    <citation type="journal article" date="2014" name="Genome Announc.">
        <title>Draft Genome Sequence of Clostridium straminisolvens Strain JCM 21531T, Isolated from a Cellulose-Degrading Bacterial Community.</title>
        <authorList>
            <person name="Yuki M."/>
            <person name="Oshima K."/>
            <person name="Suda W."/>
            <person name="Sakamoto M."/>
            <person name="Kitamura K."/>
            <person name="Iida T."/>
            <person name="Hattori M."/>
            <person name="Ohkuma M."/>
        </authorList>
    </citation>
    <scope>NUCLEOTIDE SEQUENCE [LARGE SCALE GENOMIC DNA]</scope>
    <source>
        <strain evidence="4">JCM 21531</strain>
    </source>
</reference>
<evidence type="ECO:0000313" key="4">
    <source>
        <dbReference type="EMBL" id="GAE86869.1"/>
    </source>
</evidence>
<keyword evidence="1" id="KW-0285">Flavoprotein</keyword>
<keyword evidence="2" id="KW-0288">FMN</keyword>
<proteinExistence type="predicted"/>
<feature type="domain" description="NADPH-dependent FMN reductase-like" evidence="3">
    <location>
        <begin position="12"/>
        <end position="161"/>
    </location>
</feature>
<evidence type="ECO:0000256" key="2">
    <source>
        <dbReference type="ARBA" id="ARBA00022643"/>
    </source>
</evidence>
<dbReference type="Gene3D" id="3.40.50.360">
    <property type="match status" value="1"/>
</dbReference>
<dbReference type="Pfam" id="PF03358">
    <property type="entry name" value="FMN_red"/>
    <property type="match status" value="1"/>
</dbReference>
<evidence type="ECO:0000259" key="3">
    <source>
        <dbReference type="Pfam" id="PF03358"/>
    </source>
</evidence>
<dbReference type="PANTHER" id="PTHR43278:SF4">
    <property type="entry name" value="NAD(P)H-DEPENDENT FMN-CONTAINING OXIDOREDUCTASE YWQN-RELATED"/>
    <property type="match status" value="1"/>
</dbReference>
<name>W4V2B3_9FIRM</name>
<evidence type="ECO:0000313" key="5">
    <source>
        <dbReference type="Proteomes" id="UP000019109"/>
    </source>
</evidence>
<protein>
    <submittedName>
        <fullName evidence="4">Iron-sulfur flavoprotein</fullName>
    </submittedName>
</protein>
<gene>
    <name evidence="4" type="ORF">JCM21531_199</name>
</gene>
<dbReference type="PANTHER" id="PTHR43278">
    <property type="entry name" value="NAD(P)H-DEPENDENT FMN-CONTAINING OXIDOREDUCTASE YWQN-RELATED"/>
    <property type="match status" value="1"/>
</dbReference>
<dbReference type="STRING" id="1294263.JCM21531_199"/>
<dbReference type="InterPro" id="IPR051796">
    <property type="entry name" value="ISF_SsuE-like"/>
</dbReference>
<dbReference type="InterPro" id="IPR029039">
    <property type="entry name" value="Flavoprotein-like_sf"/>
</dbReference>
<evidence type="ECO:0000256" key="1">
    <source>
        <dbReference type="ARBA" id="ARBA00022630"/>
    </source>
</evidence>
<keyword evidence="5" id="KW-1185">Reference proteome</keyword>
<dbReference type="RefSeq" id="WP_054846948.1">
    <property type="nucleotide sequence ID" value="NZ_BAVR01000002.1"/>
</dbReference>
<dbReference type="Proteomes" id="UP000019109">
    <property type="component" value="Unassembled WGS sequence"/>
</dbReference>
<organism evidence="4 5">
    <name type="scientific">Acetivibrio straminisolvens JCM 21531</name>
    <dbReference type="NCBI Taxonomy" id="1294263"/>
    <lineage>
        <taxon>Bacteria</taxon>
        <taxon>Bacillati</taxon>
        <taxon>Bacillota</taxon>
        <taxon>Clostridia</taxon>
        <taxon>Eubacteriales</taxon>
        <taxon>Oscillospiraceae</taxon>
        <taxon>Acetivibrio</taxon>
    </lineage>
</organism>
<dbReference type="GO" id="GO:0016491">
    <property type="term" value="F:oxidoreductase activity"/>
    <property type="evidence" value="ECO:0007669"/>
    <property type="project" value="InterPro"/>
</dbReference>
<dbReference type="SUPFAM" id="SSF52218">
    <property type="entry name" value="Flavoproteins"/>
    <property type="match status" value="1"/>
</dbReference>
<sequence>MKSINEPQDKANLLFIFGSHRRNGNSEKILDIVKTSPYCDRINIKSIFLLEKKILYCKSCYKCNSMNECVLDDDVKEVIEDMKASDIIVYVPVIYAFSSNSIFQTFLERAGFGFLRPQGRPLRDKLAMVIVIGRRYAHTTVATQILLNILLNEMIVVGSGFLPLFYGLGKFPGDVNFDTEGIEALKQNLKRTLEWHFAKKGVK</sequence>
<comment type="caution">
    <text evidence="4">The sequence shown here is derived from an EMBL/GenBank/DDBJ whole genome shotgun (WGS) entry which is preliminary data.</text>
</comment>
<dbReference type="InterPro" id="IPR005025">
    <property type="entry name" value="FMN_Rdtase-like_dom"/>
</dbReference>
<dbReference type="OrthoDB" id="6398207at2"/>
<dbReference type="AlphaFoldDB" id="W4V2B3"/>
<accession>W4V2B3</accession>
<dbReference type="EMBL" id="BAVR01000002">
    <property type="protein sequence ID" value="GAE86869.1"/>
    <property type="molecule type" value="Genomic_DNA"/>
</dbReference>